<gene>
    <name evidence="2" type="ORF">CCAP1982_LOCUS13512</name>
</gene>
<accession>A0A811V2S7</accession>
<reference evidence="2" key="1">
    <citation type="submission" date="2020-11" db="EMBL/GenBank/DDBJ databases">
        <authorList>
            <person name="Whitehead M."/>
        </authorList>
    </citation>
    <scope>NUCLEOTIDE SEQUENCE</scope>
    <source>
        <strain evidence="2">EGII</strain>
    </source>
</reference>
<feature type="compositionally biased region" description="Polar residues" evidence="1">
    <location>
        <begin position="50"/>
        <end position="62"/>
    </location>
</feature>
<evidence type="ECO:0000313" key="2">
    <source>
        <dbReference type="EMBL" id="CAD7005151.1"/>
    </source>
</evidence>
<proteinExistence type="predicted"/>
<dbReference type="Proteomes" id="UP000606786">
    <property type="component" value="Unassembled WGS sequence"/>
</dbReference>
<dbReference type="EMBL" id="CAJHJT010000034">
    <property type="protein sequence ID" value="CAD7005151.1"/>
    <property type="molecule type" value="Genomic_DNA"/>
</dbReference>
<comment type="caution">
    <text evidence="2">The sequence shown here is derived from an EMBL/GenBank/DDBJ whole genome shotgun (WGS) entry which is preliminary data.</text>
</comment>
<protein>
    <submittedName>
        <fullName evidence="2">(Mediterranean fruit fly) hypothetical protein</fullName>
    </submittedName>
</protein>
<feature type="region of interest" description="Disordered" evidence="1">
    <location>
        <begin position="39"/>
        <end position="62"/>
    </location>
</feature>
<name>A0A811V2S7_CERCA</name>
<sequence>MVLNAYGTKAFSFERQGDREDRGQLLSSSLRLGLVRRRTARHKRTKTITSPHPNQKKGNFNV</sequence>
<evidence type="ECO:0000256" key="1">
    <source>
        <dbReference type="SAM" id="MobiDB-lite"/>
    </source>
</evidence>
<evidence type="ECO:0000313" key="3">
    <source>
        <dbReference type="Proteomes" id="UP000606786"/>
    </source>
</evidence>
<keyword evidence="3" id="KW-1185">Reference proteome</keyword>
<dbReference type="AlphaFoldDB" id="A0A811V2S7"/>
<organism evidence="2 3">
    <name type="scientific">Ceratitis capitata</name>
    <name type="common">Mediterranean fruit fly</name>
    <name type="synonym">Tephritis capitata</name>
    <dbReference type="NCBI Taxonomy" id="7213"/>
    <lineage>
        <taxon>Eukaryota</taxon>
        <taxon>Metazoa</taxon>
        <taxon>Ecdysozoa</taxon>
        <taxon>Arthropoda</taxon>
        <taxon>Hexapoda</taxon>
        <taxon>Insecta</taxon>
        <taxon>Pterygota</taxon>
        <taxon>Neoptera</taxon>
        <taxon>Endopterygota</taxon>
        <taxon>Diptera</taxon>
        <taxon>Brachycera</taxon>
        <taxon>Muscomorpha</taxon>
        <taxon>Tephritoidea</taxon>
        <taxon>Tephritidae</taxon>
        <taxon>Ceratitis</taxon>
        <taxon>Ceratitis</taxon>
    </lineage>
</organism>